<proteinExistence type="predicted"/>
<dbReference type="SUPFAM" id="SSF46785">
    <property type="entry name" value="Winged helix' DNA-binding domain"/>
    <property type="match status" value="1"/>
</dbReference>
<keyword evidence="2" id="KW-0238">DNA-binding</keyword>
<evidence type="ECO:0000259" key="6">
    <source>
        <dbReference type="PROSITE" id="PS50956"/>
    </source>
</evidence>
<evidence type="ECO:0000256" key="2">
    <source>
        <dbReference type="ARBA" id="ARBA00023125"/>
    </source>
</evidence>
<dbReference type="PANTHER" id="PTHR30154:SF0">
    <property type="entry name" value="LEUCINE-RESPONSIVE REGULATORY PROTEIN"/>
    <property type="match status" value="1"/>
</dbReference>
<dbReference type="EMBL" id="QNRT01000001">
    <property type="protein sequence ID" value="RBP53315.1"/>
    <property type="molecule type" value="Genomic_DNA"/>
</dbReference>
<accession>A0A395JRV5</accession>
<dbReference type="SMART" id="SM00344">
    <property type="entry name" value="HTH_ASNC"/>
    <property type="match status" value="1"/>
</dbReference>
<dbReference type="Pfam" id="PF01037">
    <property type="entry name" value="AsnC_trans_reg"/>
    <property type="match status" value="1"/>
</dbReference>
<evidence type="ECO:0000256" key="4">
    <source>
        <dbReference type="ARBA" id="ARBA00023163"/>
    </source>
</evidence>
<dbReference type="RefSeq" id="WP_113952899.1">
    <property type="nucleotide sequence ID" value="NZ_QNRT01000001.1"/>
</dbReference>
<comment type="caution">
    <text evidence="7">The sequence shown here is derived from an EMBL/GenBank/DDBJ whole genome shotgun (WGS) entry which is preliminary data.</text>
</comment>
<dbReference type="PANTHER" id="PTHR30154">
    <property type="entry name" value="LEUCINE-RESPONSIVE REGULATORY PROTEIN"/>
    <property type="match status" value="1"/>
</dbReference>
<dbReference type="Gene3D" id="1.10.10.10">
    <property type="entry name" value="Winged helix-like DNA-binding domain superfamily/Winged helix DNA-binding domain"/>
    <property type="match status" value="1"/>
</dbReference>
<keyword evidence="4" id="KW-0804">Transcription</keyword>
<dbReference type="InterPro" id="IPR011991">
    <property type="entry name" value="ArsR-like_HTH"/>
</dbReference>
<dbReference type="GO" id="GO:0043565">
    <property type="term" value="F:sequence-specific DNA binding"/>
    <property type="evidence" value="ECO:0007669"/>
    <property type="project" value="InterPro"/>
</dbReference>
<dbReference type="GO" id="GO:0043201">
    <property type="term" value="P:response to L-leucine"/>
    <property type="evidence" value="ECO:0007669"/>
    <property type="project" value="TreeGrafter"/>
</dbReference>
<reference evidence="7 8" key="1">
    <citation type="submission" date="2018-06" db="EMBL/GenBank/DDBJ databases">
        <title>Genomic Encyclopedia of Type Strains, Phase IV (KMG-IV): sequencing the most valuable type-strain genomes for metagenomic binning, comparative biology and taxonomic classification.</title>
        <authorList>
            <person name="Goeker M."/>
        </authorList>
    </citation>
    <scope>NUCLEOTIDE SEQUENCE [LARGE SCALE GENOMIC DNA]</scope>
    <source>
        <strain evidence="7 8">DSM 24032</strain>
    </source>
</reference>
<evidence type="ECO:0000313" key="8">
    <source>
        <dbReference type="Proteomes" id="UP000253083"/>
    </source>
</evidence>
<dbReference type="InterPro" id="IPR000485">
    <property type="entry name" value="AsnC-type_HTH_dom"/>
</dbReference>
<keyword evidence="1" id="KW-0805">Transcription regulation</keyword>
<dbReference type="FunCoup" id="A0A395JRV5">
    <property type="interactions" value="311"/>
</dbReference>
<evidence type="ECO:0000313" key="7">
    <source>
        <dbReference type="EMBL" id="RBP53315.1"/>
    </source>
</evidence>
<dbReference type="GO" id="GO:0006355">
    <property type="term" value="P:regulation of DNA-templated transcription"/>
    <property type="evidence" value="ECO:0007669"/>
    <property type="project" value="UniProtKB-ARBA"/>
</dbReference>
<dbReference type="PROSITE" id="PS00519">
    <property type="entry name" value="HTH_ASNC_1"/>
    <property type="match status" value="1"/>
</dbReference>
<dbReference type="InterPro" id="IPR011008">
    <property type="entry name" value="Dimeric_a/b-barrel"/>
</dbReference>
<keyword evidence="3" id="KW-0010">Activator</keyword>
<dbReference type="PRINTS" id="PR00033">
    <property type="entry name" value="HTHASNC"/>
</dbReference>
<dbReference type="InterPro" id="IPR036388">
    <property type="entry name" value="WH-like_DNA-bd_sf"/>
</dbReference>
<evidence type="ECO:0000256" key="3">
    <source>
        <dbReference type="ARBA" id="ARBA00023159"/>
    </source>
</evidence>
<dbReference type="AlphaFoldDB" id="A0A395JRV5"/>
<evidence type="ECO:0000256" key="5">
    <source>
        <dbReference type="ARBA" id="ARBA00039227"/>
    </source>
</evidence>
<dbReference type="Gene3D" id="3.30.70.920">
    <property type="match status" value="1"/>
</dbReference>
<evidence type="ECO:0000256" key="1">
    <source>
        <dbReference type="ARBA" id="ARBA00023015"/>
    </source>
</evidence>
<dbReference type="CDD" id="cd00090">
    <property type="entry name" value="HTH_ARSR"/>
    <property type="match status" value="1"/>
</dbReference>
<gene>
    <name evidence="7" type="ORF">DFR28_101701</name>
</gene>
<dbReference type="Pfam" id="PF13412">
    <property type="entry name" value="HTH_24"/>
    <property type="match status" value="1"/>
</dbReference>
<dbReference type="PROSITE" id="PS50956">
    <property type="entry name" value="HTH_ASNC_2"/>
    <property type="match status" value="1"/>
</dbReference>
<dbReference type="InterPro" id="IPR019888">
    <property type="entry name" value="Tscrpt_reg_AsnC-like"/>
</dbReference>
<dbReference type="InterPro" id="IPR036390">
    <property type="entry name" value="WH_DNA-bd_sf"/>
</dbReference>
<dbReference type="GO" id="GO:0006524">
    <property type="term" value="P:alanine catabolic process"/>
    <property type="evidence" value="ECO:0007669"/>
    <property type="project" value="TreeGrafter"/>
</dbReference>
<dbReference type="GO" id="GO:0005829">
    <property type="term" value="C:cytosol"/>
    <property type="evidence" value="ECO:0007669"/>
    <property type="project" value="TreeGrafter"/>
</dbReference>
<feature type="domain" description="HTH asnC-type" evidence="6">
    <location>
        <begin position="12"/>
        <end position="75"/>
    </location>
</feature>
<dbReference type="InParanoid" id="A0A395JRV5"/>
<dbReference type="SUPFAM" id="SSF54909">
    <property type="entry name" value="Dimeric alpha+beta barrel"/>
    <property type="match status" value="1"/>
</dbReference>
<protein>
    <recommendedName>
        <fullName evidence="5">Leucine-responsive regulatory protein</fullName>
    </recommendedName>
</protein>
<dbReference type="OrthoDB" id="8590699at2"/>
<dbReference type="InterPro" id="IPR019887">
    <property type="entry name" value="Tscrpt_reg_AsnC/Lrp_C"/>
</dbReference>
<dbReference type="Proteomes" id="UP000253083">
    <property type="component" value="Unassembled WGS sequence"/>
</dbReference>
<organism evidence="7 8">
    <name type="scientific">Arenicella xantha</name>
    <dbReference type="NCBI Taxonomy" id="644221"/>
    <lineage>
        <taxon>Bacteria</taxon>
        <taxon>Pseudomonadati</taxon>
        <taxon>Pseudomonadota</taxon>
        <taxon>Gammaproteobacteria</taxon>
        <taxon>Arenicellales</taxon>
        <taxon>Arenicellaceae</taxon>
        <taxon>Arenicella</taxon>
    </lineage>
</organism>
<keyword evidence="8" id="KW-1185">Reference proteome</keyword>
<dbReference type="InterPro" id="IPR019885">
    <property type="entry name" value="Tscrpt_reg_HTH_AsnC-type_CS"/>
</dbReference>
<name>A0A395JRV5_9GAMM</name>
<sequence length="161" mass="18291">MYDYNADEQLTLDKYDRNILTVLQRDGRVSYTDLGKQVGLTTTPCIERVKKLERAGYIEGYSARLSAKHLDAGLVVFVQVSLDRSSKQSFEDFRAAIQLLDQVQECYLVTGSFDFLVKARVRDMRAYRDFLEEELLAVPGVYSSTSIAAMETVKETLAIRV</sequence>